<name>K6Z8J4_9ALTE</name>
<reference evidence="1 2" key="1">
    <citation type="journal article" date="2017" name="Antonie Van Leeuwenhoek">
        <title>Rhizobium rhizosphaerae sp. nov., a novel species isolated from rice rhizosphere.</title>
        <authorList>
            <person name="Zhao J.J."/>
            <person name="Zhang J."/>
            <person name="Zhang R.J."/>
            <person name="Zhang C.W."/>
            <person name="Yin H.Q."/>
            <person name="Zhang X.X."/>
        </authorList>
    </citation>
    <scope>NUCLEOTIDE SEQUENCE [LARGE SCALE GENOMIC DNA]</scope>
    <source>
        <strain evidence="1 2">KMM 241</strain>
    </source>
</reference>
<dbReference type="AlphaFoldDB" id="K6Z8J4"/>
<organism evidence="1 2">
    <name type="scientific">Paraglaciecola mesophila KMM 241</name>
    <dbReference type="NCBI Taxonomy" id="1128912"/>
    <lineage>
        <taxon>Bacteria</taxon>
        <taxon>Pseudomonadati</taxon>
        <taxon>Pseudomonadota</taxon>
        <taxon>Gammaproteobacteria</taxon>
        <taxon>Alteromonadales</taxon>
        <taxon>Alteromonadaceae</taxon>
        <taxon>Paraglaciecola</taxon>
    </lineage>
</organism>
<gene>
    <name evidence="1" type="ORF">GMES_4441</name>
</gene>
<dbReference type="OrthoDB" id="6402658at2"/>
<dbReference type="InterPro" id="IPR054273">
    <property type="entry name" value="DUF7004"/>
</dbReference>
<evidence type="ECO:0000313" key="1">
    <source>
        <dbReference type="EMBL" id="GAC26707.1"/>
    </source>
</evidence>
<sequence>MTFSINDSFLSNARLIAILKDGSSMVFAKGKFDTWCIYQVCGRRANAIKDVDVFAMLARYTSTSERFTMYNDFLYVFDMVTKVVDYDLVDRIKFSSKKYSDPAETEYIFIFLYAGMIAEENKKNAILKKFIKRLGVHQVLIEKLAPVTAANYSRGKKWQELRQECQARGFYSCFNQAQLSA</sequence>
<comment type="caution">
    <text evidence="1">The sequence shown here is derived from an EMBL/GenBank/DDBJ whole genome shotgun (WGS) entry which is preliminary data.</text>
</comment>
<dbReference type="RefSeq" id="WP_006994858.1">
    <property type="nucleotide sequence ID" value="NZ_BAEP01000088.1"/>
</dbReference>
<protein>
    <submittedName>
        <fullName evidence="1">Uncharacterized protein</fullName>
    </submittedName>
</protein>
<dbReference type="Pfam" id="PF22539">
    <property type="entry name" value="DUF7004"/>
    <property type="match status" value="1"/>
</dbReference>
<dbReference type="Proteomes" id="UP000006263">
    <property type="component" value="Unassembled WGS sequence"/>
</dbReference>
<accession>K6Z8J4</accession>
<dbReference type="eggNOG" id="ENOG5032VGW">
    <property type="taxonomic scope" value="Bacteria"/>
</dbReference>
<evidence type="ECO:0000313" key="2">
    <source>
        <dbReference type="Proteomes" id="UP000006263"/>
    </source>
</evidence>
<proteinExistence type="predicted"/>
<dbReference type="EMBL" id="BAEP01000088">
    <property type="protein sequence ID" value="GAC26707.1"/>
    <property type="molecule type" value="Genomic_DNA"/>
</dbReference>